<dbReference type="AlphaFoldDB" id="A0A267M9S0"/>
<evidence type="ECO:0000313" key="6">
    <source>
        <dbReference type="Proteomes" id="UP000216008"/>
    </source>
</evidence>
<dbReference type="SUPFAM" id="SSF46785">
    <property type="entry name" value="Winged helix' DNA-binding domain"/>
    <property type="match status" value="1"/>
</dbReference>
<comment type="caution">
    <text evidence="5">The sequence shown here is derived from an EMBL/GenBank/DDBJ whole genome shotgun (WGS) entry which is preliminary data.</text>
</comment>
<dbReference type="Proteomes" id="UP000216008">
    <property type="component" value="Unassembled WGS sequence"/>
</dbReference>
<evidence type="ECO:0000256" key="3">
    <source>
        <dbReference type="ARBA" id="ARBA00023125"/>
    </source>
</evidence>
<dbReference type="SUPFAM" id="SSF53850">
    <property type="entry name" value="Periplasmic binding protein-like II"/>
    <property type="match status" value="1"/>
</dbReference>
<dbReference type="InterPro" id="IPR050950">
    <property type="entry name" value="HTH-type_LysR_regulators"/>
</dbReference>
<keyword evidence="2" id="KW-0805">Transcription regulation</keyword>
<dbReference type="RefSeq" id="WP_095076486.1">
    <property type="nucleotide sequence ID" value="NZ_NIBA01000006.1"/>
</dbReference>
<evidence type="ECO:0000256" key="1">
    <source>
        <dbReference type="ARBA" id="ARBA00009437"/>
    </source>
</evidence>
<dbReference type="InterPro" id="IPR036388">
    <property type="entry name" value="WH-like_DNA-bd_sf"/>
</dbReference>
<dbReference type="FunFam" id="1.10.10.10:FF:000001">
    <property type="entry name" value="LysR family transcriptional regulator"/>
    <property type="match status" value="1"/>
</dbReference>
<evidence type="ECO:0000256" key="4">
    <source>
        <dbReference type="ARBA" id="ARBA00023163"/>
    </source>
</evidence>
<dbReference type="PRINTS" id="PR00039">
    <property type="entry name" value="HTHLYSR"/>
</dbReference>
<dbReference type="Gene3D" id="3.40.190.290">
    <property type="match status" value="1"/>
</dbReference>
<dbReference type="Gene3D" id="1.10.10.10">
    <property type="entry name" value="Winged helix-like DNA-binding domain superfamily/Winged helix DNA-binding domain"/>
    <property type="match status" value="1"/>
</dbReference>
<reference evidence="5 6" key="1">
    <citation type="submission" date="2017-05" db="EMBL/GenBank/DDBJ databases">
        <title>Lactobacillus johnsonii from commercial turkeys.</title>
        <authorList>
            <person name="Johnson T.J."/>
            <person name="Youmans B."/>
        </authorList>
    </citation>
    <scope>NUCLEOTIDE SEQUENCE [LARGE SCALE GENOMIC DNA]</scope>
    <source>
        <strain evidence="5 6">UMNLJ114</strain>
    </source>
</reference>
<keyword evidence="3" id="KW-0238">DNA-binding</keyword>
<dbReference type="Pfam" id="PF00126">
    <property type="entry name" value="HTH_1"/>
    <property type="match status" value="1"/>
</dbReference>
<dbReference type="InterPro" id="IPR036390">
    <property type="entry name" value="WH_DNA-bd_sf"/>
</dbReference>
<dbReference type="CDD" id="cd05466">
    <property type="entry name" value="PBP2_LTTR_substrate"/>
    <property type="match status" value="1"/>
</dbReference>
<gene>
    <name evidence="5" type="ORF">A3Q24_02550</name>
</gene>
<dbReference type="GO" id="GO:0003677">
    <property type="term" value="F:DNA binding"/>
    <property type="evidence" value="ECO:0007669"/>
    <property type="project" value="UniProtKB-KW"/>
</dbReference>
<sequence length="293" mass="33629">MELRVLRYFLAVCEAKNISKAAEALHISQPSLSRQLKNLEAELGVTLFYRGHQEITLTQEGYYLQEHAEEIISLTNKTQQNLKRSQIISGELYIGAGESIAIKRVMDIIHRILQNYPQVKIHFFNGNSSMIESKLERGILDFGITMGQYDTTQNFNILTLPEINEYGVIVSKNHPLADHSCVTAEDLQNYPIIMSKHTADSDNFRDWYTEPQKLNIVATFNLPDNLQYLVDKGPYCLLIYKDLLPLDKSNLCFLPLEPKIIDHNRLIWSSRNQLSNVASLFLKLIRDSIKSKN</sequence>
<dbReference type="GO" id="GO:0003700">
    <property type="term" value="F:DNA-binding transcription factor activity"/>
    <property type="evidence" value="ECO:0007669"/>
    <property type="project" value="InterPro"/>
</dbReference>
<protein>
    <submittedName>
        <fullName evidence="5">LysR family transcriptional regulator</fullName>
    </submittedName>
</protein>
<dbReference type="Pfam" id="PF03466">
    <property type="entry name" value="LysR_substrate"/>
    <property type="match status" value="1"/>
</dbReference>
<organism evidence="5 6">
    <name type="scientific">Lactobacillus johnsonii</name>
    <dbReference type="NCBI Taxonomy" id="33959"/>
    <lineage>
        <taxon>Bacteria</taxon>
        <taxon>Bacillati</taxon>
        <taxon>Bacillota</taxon>
        <taxon>Bacilli</taxon>
        <taxon>Lactobacillales</taxon>
        <taxon>Lactobacillaceae</taxon>
        <taxon>Lactobacillus</taxon>
    </lineage>
</organism>
<dbReference type="InterPro" id="IPR005119">
    <property type="entry name" value="LysR_subst-bd"/>
</dbReference>
<proteinExistence type="inferred from homology"/>
<dbReference type="PANTHER" id="PTHR30419">
    <property type="entry name" value="HTH-TYPE TRANSCRIPTIONAL REGULATOR YBHD"/>
    <property type="match status" value="1"/>
</dbReference>
<dbReference type="PROSITE" id="PS50931">
    <property type="entry name" value="HTH_LYSR"/>
    <property type="match status" value="1"/>
</dbReference>
<accession>A0A267M9S0</accession>
<dbReference type="GO" id="GO:0005829">
    <property type="term" value="C:cytosol"/>
    <property type="evidence" value="ECO:0007669"/>
    <property type="project" value="TreeGrafter"/>
</dbReference>
<comment type="similarity">
    <text evidence="1">Belongs to the LysR transcriptional regulatory family.</text>
</comment>
<name>A0A267M9S0_LACJH</name>
<dbReference type="EMBL" id="NIBD01000012">
    <property type="protein sequence ID" value="PAB56306.1"/>
    <property type="molecule type" value="Genomic_DNA"/>
</dbReference>
<dbReference type="PANTHER" id="PTHR30419:SF8">
    <property type="entry name" value="NITROGEN ASSIMILATION TRANSCRIPTIONAL ACTIVATOR-RELATED"/>
    <property type="match status" value="1"/>
</dbReference>
<dbReference type="InterPro" id="IPR000847">
    <property type="entry name" value="LysR_HTH_N"/>
</dbReference>
<keyword evidence="4" id="KW-0804">Transcription</keyword>
<evidence type="ECO:0000313" key="5">
    <source>
        <dbReference type="EMBL" id="PAB56306.1"/>
    </source>
</evidence>
<evidence type="ECO:0000256" key="2">
    <source>
        <dbReference type="ARBA" id="ARBA00023015"/>
    </source>
</evidence>